<evidence type="ECO:0000313" key="5">
    <source>
        <dbReference type="Proteomes" id="UP000332933"/>
    </source>
</evidence>
<gene>
    <name evidence="4" type="primary">Aste57867_20976</name>
    <name evidence="3" type="ORF">As57867_020908</name>
    <name evidence="4" type="ORF">ASTE57867_20976</name>
</gene>
<dbReference type="Proteomes" id="UP000332933">
    <property type="component" value="Unassembled WGS sequence"/>
</dbReference>
<evidence type="ECO:0000313" key="3">
    <source>
        <dbReference type="EMBL" id="KAF0687261.1"/>
    </source>
</evidence>
<feature type="region of interest" description="Disordered" evidence="1">
    <location>
        <begin position="243"/>
        <end position="262"/>
    </location>
</feature>
<feature type="signal peptide" evidence="2">
    <location>
        <begin position="1"/>
        <end position="17"/>
    </location>
</feature>
<sequence length="335" mass="35518">MIAALVGVVIVAVIVGADRKRRRGNADHATAVASILAVVASDLPVVEVAPQDQSILYSRWGHRNRNTPNGFFPTLNVSTVLTFQQSQNMVCPLILFPLAALLLVPGTDGQSAVVPMCGTMSYDLGTQGCCSGQVFALFRRVSSGNGDVMWPQRCCHTVRGLSYVAPQCAPPSWQRRPSDDTFPRVFPPASRVEGGDSPVPPFRPPSAAAMRWFNLTWSNPVPVQVVVVPPVFISLVANKTSANATTATEATARPTPSSLRTAAVPTPTMTTVAPTTSPPTTTAPTTTPPTTATPDSHMKSAPKSPVMPFPTSAADGGTARWEYFVCLVLTLVVLQ</sequence>
<feature type="compositionally biased region" description="Low complexity" evidence="1">
    <location>
        <begin position="268"/>
        <end position="294"/>
    </location>
</feature>
<organism evidence="4 5">
    <name type="scientific">Aphanomyces stellatus</name>
    <dbReference type="NCBI Taxonomy" id="120398"/>
    <lineage>
        <taxon>Eukaryota</taxon>
        <taxon>Sar</taxon>
        <taxon>Stramenopiles</taxon>
        <taxon>Oomycota</taxon>
        <taxon>Saprolegniomycetes</taxon>
        <taxon>Saprolegniales</taxon>
        <taxon>Verrucalvaceae</taxon>
        <taxon>Aphanomyces</taxon>
    </lineage>
</organism>
<evidence type="ECO:0000256" key="1">
    <source>
        <dbReference type="SAM" id="MobiDB-lite"/>
    </source>
</evidence>
<dbReference type="AlphaFoldDB" id="A0A485LGA5"/>
<protein>
    <submittedName>
        <fullName evidence="4">Aste57867_20976 protein</fullName>
    </submittedName>
</protein>
<reference evidence="4 5" key="1">
    <citation type="submission" date="2019-03" db="EMBL/GenBank/DDBJ databases">
        <authorList>
            <person name="Gaulin E."/>
            <person name="Dumas B."/>
        </authorList>
    </citation>
    <scope>NUCLEOTIDE SEQUENCE [LARGE SCALE GENOMIC DNA]</scope>
    <source>
        <strain evidence="4">CBS 568.67</strain>
    </source>
</reference>
<reference evidence="3" key="2">
    <citation type="submission" date="2019-06" db="EMBL/GenBank/DDBJ databases">
        <title>Genomics analysis of Aphanomyces spp. identifies a new class of oomycete effector associated with host adaptation.</title>
        <authorList>
            <person name="Gaulin E."/>
        </authorList>
    </citation>
    <scope>NUCLEOTIDE SEQUENCE</scope>
    <source>
        <strain evidence="3">CBS 578.67</strain>
    </source>
</reference>
<evidence type="ECO:0000313" key="4">
    <source>
        <dbReference type="EMBL" id="VFT97652.1"/>
    </source>
</evidence>
<evidence type="ECO:0000256" key="2">
    <source>
        <dbReference type="SAM" id="SignalP"/>
    </source>
</evidence>
<dbReference type="EMBL" id="VJMH01006951">
    <property type="protein sequence ID" value="KAF0687261.1"/>
    <property type="molecule type" value="Genomic_DNA"/>
</dbReference>
<name>A0A485LGA5_9STRA</name>
<accession>A0A485LGA5</accession>
<keyword evidence="5" id="KW-1185">Reference proteome</keyword>
<proteinExistence type="predicted"/>
<dbReference type="EMBL" id="CAADRA010006977">
    <property type="protein sequence ID" value="VFT97652.1"/>
    <property type="molecule type" value="Genomic_DNA"/>
</dbReference>
<feature type="region of interest" description="Disordered" evidence="1">
    <location>
        <begin position="268"/>
        <end position="307"/>
    </location>
</feature>
<keyword evidence="2" id="KW-0732">Signal</keyword>
<feature type="chain" id="PRO_5036116492" evidence="2">
    <location>
        <begin position="18"/>
        <end position="335"/>
    </location>
</feature>